<reference evidence="3" key="1">
    <citation type="submission" date="2016-06" db="EMBL/GenBank/DDBJ databases">
        <title>Parallel loss of symbiosis genes in relatives of nitrogen-fixing non-legume Parasponia.</title>
        <authorList>
            <person name="Van Velzen R."/>
            <person name="Holmer R."/>
            <person name="Bu F."/>
            <person name="Rutten L."/>
            <person name="Van Zeijl A."/>
            <person name="Liu W."/>
            <person name="Santuari L."/>
            <person name="Cao Q."/>
            <person name="Sharma T."/>
            <person name="Shen D."/>
            <person name="Roswanjaya Y."/>
            <person name="Wardhani T."/>
            <person name="Kalhor M.S."/>
            <person name="Jansen J."/>
            <person name="Van den Hoogen J."/>
            <person name="Gungor B."/>
            <person name="Hartog M."/>
            <person name="Hontelez J."/>
            <person name="Verver J."/>
            <person name="Yang W.-C."/>
            <person name="Schijlen E."/>
            <person name="Repin R."/>
            <person name="Schilthuizen M."/>
            <person name="Schranz E."/>
            <person name="Heidstra R."/>
            <person name="Miyata K."/>
            <person name="Fedorova E."/>
            <person name="Kohlen W."/>
            <person name="Bisseling T."/>
            <person name="Smit S."/>
            <person name="Geurts R."/>
        </authorList>
    </citation>
    <scope>NUCLEOTIDE SEQUENCE [LARGE SCALE GENOMIC DNA]</scope>
    <source>
        <strain evidence="3">cv. RG33-2</strain>
    </source>
</reference>
<dbReference type="SUPFAM" id="SSF81383">
    <property type="entry name" value="F-box domain"/>
    <property type="match status" value="1"/>
</dbReference>
<dbReference type="Pfam" id="PF03478">
    <property type="entry name" value="Beta-prop_KIB1-4"/>
    <property type="match status" value="1"/>
</dbReference>
<dbReference type="InterPro" id="IPR036047">
    <property type="entry name" value="F-box-like_dom_sf"/>
</dbReference>
<dbReference type="PANTHER" id="PTHR47123:SF28">
    <property type="entry name" value="F-BOX DOMAIN-CONTAINING PROTEIN"/>
    <property type="match status" value="1"/>
</dbReference>
<feature type="domain" description="F-box" evidence="1">
    <location>
        <begin position="9"/>
        <end position="53"/>
    </location>
</feature>
<dbReference type="Pfam" id="PF12937">
    <property type="entry name" value="F-box-like"/>
    <property type="match status" value="1"/>
</dbReference>
<sequence>MDERAWSILPDEIWASIGRYLENRIDVLRFRSVCKSWRTLTPPLDDSTPLPRFSFPFPPYTSSVPAFVSETTVYRIDRPQHQHPNPSTSSPSFAKGWLIKVEEYERGKLRLLDSLSCRRVKDLTNGFPDTAFDFSEFRLTKLTTAYALKYLRGSSSIAGINKVLLSPNSNLVRVENCSIFVIYDNGKLGFAKNGENDLTLVDDRVSDYNDIIMFRGQPYVVDQWGTVSWIDSSLKVVQFSPPMFGFGGRKHLVVSCGELYVVDRYLDENHKPYPDENTGVHFHMFHRHPLRRGRFDYLHPKSVDFKVFKLDEDWGRWVEVKCLGDMAFVLTYDCSFSVSAPEFEGFRGNCIYFTEQFNLDLALRGLGRLGGCVFSLEDRTIEDLPCTPGYSQMFSPLPDPNLVSHRANVSTYKI</sequence>
<dbReference type="InParanoid" id="A0A2P5EAY1"/>
<evidence type="ECO:0000259" key="1">
    <source>
        <dbReference type="SMART" id="SM00256"/>
    </source>
</evidence>
<dbReference type="Gene3D" id="1.20.1280.50">
    <property type="match status" value="1"/>
</dbReference>
<dbReference type="InterPro" id="IPR005174">
    <property type="entry name" value="KIB1-4_b-propeller"/>
</dbReference>
<evidence type="ECO:0000313" key="3">
    <source>
        <dbReference type="Proteomes" id="UP000237000"/>
    </source>
</evidence>
<dbReference type="CDD" id="cd09917">
    <property type="entry name" value="F-box_SF"/>
    <property type="match status" value="1"/>
</dbReference>
<gene>
    <name evidence="2" type="ORF">TorRG33x02_214670</name>
</gene>
<protein>
    <submittedName>
        <fullName evidence="2">F-box domain containing protein</fullName>
    </submittedName>
</protein>
<organism evidence="2 3">
    <name type="scientific">Trema orientale</name>
    <name type="common">Charcoal tree</name>
    <name type="synonym">Celtis orientalis</name>
    <dbReference type="NCBI Taxonomy" id="63057"/>
    <lineage>
        <taxon>Eukaryota</taxon>
        <taxon>Viridiplantae</taxon>
        <taxon>Streptophyta</taxon>
        <taxon>Embryophyta</taxon>
        <taxon>Tracheophyta</taxon>
        <taxon>Spermatophyta</taxon>
        <taxon>Magnoliopsida</taxon>
        <taxon>eudicotyledons</taxon>
        <taxon>Gunneridae</taxon>
        <taxon>Pentapetalae</taxon>
        <taxon>rosids</taxon>
        <taxon>fabids</taxon>
        <taxon>Rosales</taxon>
        <taxon>Cannabaceae</taxon>
        <taxon>Trema</taxon>
    </lineage>
</organism>
<dbReference type="OrthoDB" id="638130at2759"/>
<dbReference type="InterPro" id="IPR051304">
    <property type="entry name" value="SCF_F-box_domain"/>
</dbReference>
<accession>A0A2P5EAY1</accession>
<dbReference type="SMART" id="SM00256">
    <property type="entry name" value="FBOX"/>
    <property type="match status" value="1"/>
</dbReference>
<proteinExistence type="predicted"/>
<evidence type="ECO:0000313" key="2">
    <source>
        <dbReference type="EMBL" id="PON82691.1"/>
    </source>
</evidence>
<name>A0A2P5EAY1_TREOI</name>
<dbReference type="STRING" id="63057.A0A2P5EAY1"/>
<dbReference type="AlphaFoldDB" id="A0A2P5EAY1"/>
<dbReference type="FunCoup" id="A0A2P5EAY1">
    <property type="interactions" value="3"/>
</dbReference>
<dbReference type="PANTHER" id="PTHR47123">
    <property type="entry name" value="F-BOX PROTEIN SKIP23"/>
    <property type="match status" value="1"/>
</dbReference>
<dbReference type="Proteomes" id="UP000237000">
    <property type="component" value="Unassembled WGS sequence"/>
</dbReference>
<dbReference type="EMBL" id="JXTC01000189">
    <property type="protein sequence ID" value="PON82691.1"/>
    <property type="molecule type" value="Genomic_DNA"/>
</dbReference>
<comment type="caution">
    <text evidence="2">The sequence shown here is derived from an EMBL/GenBank/DDBJ whole genome shotgun (WGS) entry which is preliminary data.</text>
</comment>
<keyword evidence="3" id="KW-1185">Reference proteome</keyword>
<dbReference type="InterPro" id="IPR001810">
    <property type="entry name" value="F-box_dom"/>
</dbReference>